<reference evidence="7" key="1">
    <citation type="submission" date="2014-12" db="EMBL/GenBank/DDBJ databases">
        <authorList>
            <person name="Salcher M.M."/>
        </authorList>
    </citation>
    <scope>NUCLEOTIDE SEQUENCE [LARGE SCALE GENOMIC DNA]</scope>
    <source>
        <strain evidence="7">MMS-10A-171</strain>
    </source>
</reference>
<dbReference type="RefSeq" id="WP_046487034.1">
    <property type="nucleotide sequence ID" value="NZ_LN827929.1"/>
</dbReference>
<dbReference type="GO" id="GO:0005737">
    <property type="term" value="C:cytoplasm"/>
    <property type="evidence" value="ECO:0007669"/>
    <property type="project" value="TreeGrafter"/>
</dbReference>
<feature type="active site" evidence="5">
    <location>
        <position position="167"/>
    </location>
</feature>
<dbReference type="Gene3D" id="2.70.98.10">
    <property type="match status" value="1"/>
</dbReference>
<dbReference type="InterPro" id="IPR011013">
    <property type="entry name" value="Gal_mutarotase_sf_dom"/>
</dbReference>
<dbReference type="InterPro" id="IPR014718">
    <property type="entry name" value="GH-type_carb-bd"/>
</dbReference>
<evidence type="ECO:0000256" key="5">
    <source>
        <dbReference type="PIRSR" id="PIRSR016020-1"/>
    </source>
</evidence>
<dbReference type="GO" id="GO:0030246">
    <property type="term" value="F:carbohydrate binding"/>
    <property type="evidence" value="ECO:0007669"/>
    <property type="project" value="UniProtKB-UniRule"/>
</dbReference>
<organism evidence="6 7">
    <name type="scientific">Candidatus Methylopumilus planktonicus</name>
    <dbReference type="NCBI Taxonomy" id="1581557"/>
    <lineage>
        <taxon>Bacteria</taxon>
        <taxon>Pseudomonadati</taxon>
        <taxon>Pseudomonadota</taxon>
        <taxon>Betaproteobacteria</taxon>
        <taxon>Nitrosomonadales</taxon>
        <taxon>Methylophilaceae</taxon>
        <taxon>Candidatus Methylopumilus</taxon>
    </lineage>
</organism>
<dbReference type="STRING" id="1581557.BN1208_0247"/>
<dbReference type="Pfam" id="PF01263">
    <property type="entry name" value="Aldose_epim"/>
    <property type="match status" value="1"/>
</dbReference>
<dbReference type="GO" id="GO:0047938">
    <property type="term" value="F:glucose-6-phosphate 1-epimerase activity"/>
    <property type="evidence" value="ECO:0007669"/>
    <property type="project" value="UniProtKB-UniRule"/>
</dbReference>
<dbReference type="EMBL" id="LN827929">
    <property type="protein sequence ID" value="CEZ19141.1"/>
    <property type="molecule type" value="Genomic_DNA"/>
</dbReference>
<keyword evidence="3 4" id="KW-0413">Isomerase</keyword>
<evidence type="ECO:0000256" key="3">
    <source>
        <dbReference type="ARBA" id="ARBA00023235"/>
    </source>
</evidence>
<proteinExistence type="inferred from homology"/>
<evidence type="ECO:0000313" key="7">
    <source>
        <dbReference type="Proteomes" id="UP000064007"/>
    </source>
</evidence>
<dbReference type="CDD" id="cd09020">
    <property type="entry name" value="D-hex-6-P-epi_like"/>
    <property type="match status" value="1"/>
</dbReference>
<gene>
    <name evidence="6" type="ORF">BN1208_0247</name>
</gene>
<dbReference type="Proteomes" id="UP000064007">
    <property type="component" value="Chromosome 1"/>
</dbReference>
<comment type="similarity">
    <text evidence="2 4">Belongs to the glucose-6-phosphate 1-epimerase family.</text>
</comment>
<evidence type="ECO:0000256" key="4">
    <source>
        <dbReference type="PIRNR" id="PIRNR016020"/>
    </source>
</evidence>
<name>A0A0D6EUF5_9PROT</name>
<dbReference type="InterPro" id="IPR025532">
    <property type="entry name" value="G6P_1-epimerase"/>
</dbReference>
<dbReference type="SUPFAM" id="SSF74650">
    <property type="entry name" value="Galactose mutarotase-like"/>
    <property type="match status" value="1"/>
</dbReference>
<dbReference type="KEGG" id="mbat:BN1208_0247"/>
<evidence type="ECO:0000256" key="2">
    <source>
        <dbReference type="ARBA" id="ARBA00005866"/>
    </source>
</evidence>
<dbReference type="PANTHER" id="PTHR11122:SF13">
    <property type="entry name" value="GLUCOSE-6-PHOSPHATE 1-EPIMERASE"/>
    <property type="match status" value="1"/>
</dbReference>
<comment type="catalytic activity">
    <reaction evidence="1">
        <text>alpha-D-glucose 6-phosphate = beta-D-glucose 6-phosphate</text>
        <dbReference type="Rhea" id="RHEA:16249"/>
        <dbReference type="ChEBI" id="CHEBI:58225"/>
        <dbReference type="ChEBI" id="CHEBI:58247"/>
        <dbReference type="EC" id="5.1.3.15"/>
    </reaction>
</comment>
<accession>A0A0D6EUF5</accession>
<dbReference type="EC" id="5.1.3.15" evidence="4"/>
<feature type="active site" evidence="5">
    <location>
        <position position="271"/>
    </location>
</feature>
<dbReference type="AlphaFoldDB" id="A0A0D6EUF5"/>
<keyword evidence="7" id="KW-1185">Reference proteome</keyword>
<dbReference type="OrthoDB" id="9790727at2"/>
<sequence length="299" mass="34489">MISEKYISAAESYKITQNEIGLKFITIDNRLASAKIALQGAHIMQWKPHDIKNEVLWLSSNTRYMHGRSIRGGVPICWPWFGAHPTDGSFCPHGFARVIPWRINEVIDLESGATKVTFVMLPTPEVNRQLSYQFNLEFSITIGSSIHLDLKTTNLSEQPFLIGEGYHTYFQISDIENIEVTGLENKIYSDKARGYKKFTQEDQIKFDAEFDRVYLNTKDTCVIHDKGFDRKIIVQKENSESTVIWTPWDKKVKTMVDMGTEDEWKKMICVESVNALENSVMVYPNESHNLIAEYLVQEY</sequence>
<dbReference type="InterPro" id="IPR008183">
    <property type="entry name" value="Aldose_1/G6P_1-epimerase"/>
</dbReference>
<protein>
    <recommendedName>
        <fullName evidence="4">Putative glucose-6-phosphate 1-epimerase</fullName>
        <ecNumber evidence="4">5.1.3.15</ecNumber>
    </recommendedName>
</protein>
<evidence type="ECO:0000256" key="1">
    <source>
        <dbReference type="ARBA" id="ARBA00001096"/>
    </source>
</evidence>
<dbReference type="PANTHER" id="PTHR11122">
    <property type="entry name" value="APOSPORY-ASSOCIATED PROTEIN C-RELATED"/>
    <property type="match status" value="1"/>
</dbReference>
<dbReference type="HOGENOM" id="CLU_048345_4_0_4"/>
<dbReference type="PIRSF" id="PIRSF016020">
    <property type="entry name" value="PHexose_mutarotase"/>
    <property type="match status" value="1"/>
</dbReference>
<dbReference type="GO" id="GO:0005975">
    <property type="term" value="P:carbohydrate metabolic process"/>
    <property type="evidence" value="ECO:0007669"/>
    <property type="project" value="InterPro"/>
</dbReference>
<evidence type="ECO:0000313" key="6">
    <source>
        <dbReference type="EMBL" id="CEZ19141.1"/>
    </source>
</evidence>